<feature type="region of interest" description="Disordered" evidence="1">
    <location>
        <begin position="1"/>
        <end position="23"/>
    </location>
</feature>
<reference evidence="3" key="1">
    <citation type="submission" date="2021-05" db="EMBL/GenBank/DDBJ databases">
        <title>Genome of Sphingobium sp. strain.</title>
        <authorList>
            <person name="Fan R."/>
        </authorList>
    </citation>
    <scope>NUCLEOTIDE SEQUENCE</scope>
    <source>
        <strain evidence="3">H33</strain>
    </source>
</reference>
<dbReference type="RefSeq" id="WP_214621638.1">
    <property type="nucleotide sequence ID" value="NZ_JAHGAW010000002.1"/>
</dbReference>
<protein>
    <submittedName>
        <fullName evidence="3">PilZ domain-containing protein</fullName>
    </submittedName>
</protein>
<gene>
    <name evidence="3" type="ORF">KK488_02835</name>
</gene>
<evidence type="ECO:0000313" key="4">
    <source>
        <dbReference type="Proteomes" id="UP001138757"/>
    </source>
</evidence>
<dbReference type="Pfam" id="PF07238">
    <property type="entry name" value="PilZ"/>
    <property type="match status" value="1"/>
</dbReference>
<dbReference type="GO" id="GO:0035438">
    <property type="term" value="F:cyclic-di-GMP binding"/>
    <property type="evidence" value="ECO:0007669"/>
    <property type="project" value="InterPro"/>
</dbReference>
<evidence type="ECO:0000313" key="3">
    <source>
        <dbReference type="EMBL" id="MBT2185874.1"/>
    </source>
</evidence>
<proteinExistence type="predicted"/>
<comment type="caution">
    <text evidence="3">The sequence shown here is derived from an EMBL/GenBank/DDBJ whole genome shotgun (WGS) entry which is preliminary data.</text>
</comment>
<dbReference type="EMBL" id="JAHGAW010000002">
    <property type="protein sequence ID" value="MBT2185874.1"/>
    <property type="molecule type" value="Genomic_DNA"/>
</dbReference>
<keyword evidence="4" id="KW-1185">Reference proteome</keyword>
<feature type="domain" description="PilZ" evidence="2">
    <location>
        <begin position="29"/>
        <end position="103"/>
    </location>
</feature>
<sequence length="130" mass="14137">MAESDPTPILQDPSDGASKRGAKRDSLFLLTTLSDETGNPLGKARVRNLSETGLMADCEASFRDGDRVVVQLRGIGDVSGRVSWVRGDRIGMAFDARIDPQAARKPVSQPQGEGLPLYLRQLPRVAKFSR</sequence>
<accession>A0A9X1AJY3</accession>
<organism evidence="3 4">
    <name type="scientific">Sphingobium nicotianae</name>
    <dbReference type="NCBI Taxonomy" id="2782607"/>
    <lineage>
        <taxon>Bacteria</taxon>
        <taxon>Pseudomonadati</taxon>
        <taxon>Pseudomonadota</taxon>
        <taxon>Alphaproteobacteria</taxon>
        <taxon>Sphingomonadales</taxon>
        <taxon>Sphingomonadaceae</taxon>
        <taxon>Sphingobium</taxon>
    </lineage>
</organism>
<dbReference type="InterPro" id="IPR009875">
    <property type="entry name" value="PilZ_domain"/>
</dbReference>
<name>A0A9X1AJY3_9SPHN</name>
<evidence type="ECO:0000259" key="2">
    <source>
        <dbReference type="Pfam" id="PF07238"/>
    </source>
</evidence>
<evidence type="ECO:0000256" key="1">
    <source>
        <dbReference type="SAM" id="MobiDB-lite"/>
    </source>
</evidence>
<dbReference type="Proteomes" id="UP001138757">
    <property type="component" value="Unassembled WGS sequence"/>
</dbReference>
<dbReference type="AlphaFoldDB" id="A0A9X1AJY3"/>